<dbReference type="OrthoDB" id="2322499at2759"/>
<protein>
    <recommendedName>
        <fullName evidence="2">F-box domain-containing protein</fullName>
    </recommendedName>
</protein>
<reference evidence="4" key="2">
    <citation type="submission" date="2015-01" db="EMBL/GenBank/DDBJ databases">
        <title>Evolutionary Origins and Diversification of the Mycorrhizal Mutualists.</title>
        <authorList>
            <consortium name="DOE Joint Genome Institute"/>
            <consortium name="Mycorrhizal Genomics Consortium"/>
            <person name="Kohler A."/>
            <person name="Kuo A."/>
            <person name="Nagy L.G."/>
            <person name="Floudas D."/>
            <person name="Copeland A."/>
            <person name="Barry K.W."/>
            <person name="Cichocki N."/>
            <person name="Veneault-Fourrey C."/>
            <person name="LaButti K."/>
            <person name="Lindquist E.A."/>
            <person name="Lipzen A."/>
            <person name="Lundell T."/>
            <person name="Morin E."/>
            <person name="Murat C."/>
            <person name="Riley R."/>
            <person name="Ohm R."/>
            <person name="Sun H."/>
            <person name="Tunlid A."/>
            <person name="Henrissat B."/>
            <person name="Grigoriev I.V."/>
            <person name="Hibbett D.S."/>
            <person name="Martin F."/>
        </authorList>
    </citation>
    <scope>NUCLEOTIDE SEQUENCE [LARGE SCALE GENOMIC DNA]</scope>
    <source>
        <strain evidence="4">LaAM-08-1</strain>
    </source>
</reference>
<feature type="compositionally biased region" description="Basic residues" evidence="1">
    <location>
        <begin position="1"/>
        <end position="11"/>
    </location>
</feature>
<feature type="domain" description="F-box" evidence="2">
    <location>
        <begin position="72"/>
        <end position="121"/>
    </location>
</feature>
<proteinExistence type="predicted"/>
<dbReference type="Pfam" id="PF00646">
    <property type="entry name" value="F-box"/>
    <property type="match status" value="1"/>
</dbReference>
<dbReference type="AlphaFoldDB" id="A0A0C9Y6R8"/>
<evidence type="ECO:0000256" key="1">
    <source>
        <dbReference type="SAM" id="MobiDB-lite"/>
    </source>
</evidence>
<dbReference type="HOGENOM" id="CLU_1643983_0_0_1"/>
<evidence type="ECO:0000313" key="3">
    <source>
        <dbReference type="EMBL" id="KIK03753.1"/>
    </source>
</evidence>
<organism evidence="3 4">
    <name type="scientific">Laccaria amethystina LaAM-08-1</name>
    <dbReference type="NCBI Taxonomy" id="1095629"/>
    <lineage>
        <taxon>Eukaryota</taxon>
        <taxon>Fungi</taxon>
        <taxon>Dikarya</taxon>
        <taxon>Basidiomycota</taxon>
        <taxon>Agaricomycotina</taxon>
        <taxon>Agaricomycetes</taxon>
        <taxon>Agaricomycetidae</taxon>
        <taxon>Agaricales</taxon>
        <taxon>Agaricineae</taxon>
        <taxon>Hydnangiaceae</taxon>
        <taxon>Laccaria</taxon>
    </lineage>
</organism>
<feature type="compositionally biased region" description="Polar residues" evidence="1">
    <location>
        <begin position="40"/>
        <end position="56"/>
    </location>
</feature>
<dbReference type="SUPFAM" id="SSF81383">
    <property type="entry name" value="F-box domain"/>
    <property type="match status" value="1"/>
</dbReference>
<dbReference type="EMBL" id="KN838576">
    <property type="protein sequence ID" value="KIK03753.1"/>
    <property type="molecule type" value="Genomic_DNA"/>
</dbReference>
<gene>
    <name evidence="3" type="ORF">K443DRAFT_5082</name>
</gene>
<sequence>MTERRSKRLKAQSRIADTGEVSGSDSDEWSAGEVQPPKRISTNPQKRKLNNGSSSKSVAEAFRKVRGKRGALKHLTEAPLDVLFEIFGKLNPIDLLHLARTTKALRNILMRTSAKFIWKQALANINELPDCPTDLNEPQYTNLVFGKNCYVRDVDSACAYM</sequence>
<dbReference type="CDD" id="cd09917">
    <property type="entry name" value="F-box_SF"/>
    <property type="match status" value="1"/>
</dbReference>
<name>A0A0C9Y6R8_9AGAR</name>
<feature type="region of interest" description="Disordered" evidence="1">
    <location>
        <begin position="1"/>
        <end position="56"/>
    </location>
</feature>
<accession>A0A0C9Y6R8</accession>
<evidence type="ECO:0000259" key="2">
    <source>
        <dbReference type="PROSITE" id="PS50181"/>
    </source>
</evidence>
<evidence type="ECO:0000313" key="4">
    <source>
        <dbReference type="Proteomes" id="UP000054477"/>
    </source>
</evidence>
<dbReference type="Proteomes" id="UP000054477">
    <property type="component" value="Unassembled WGS sequence"/>
</dbReference>
<dbReference type="InterPro" id="IPR036047">
    <property type="entry name" value="F-box-like_dom_sf"/>
</dbReference>
<dbReference type="InterPro" id="IPR001810">
    <property type="entry name" value="F-box_dom"/>
</dbReference>
<keyword evidence="4" id="KW-1185">Reference proteome</keyword>
<dbReference type="PROSITE" id="PS50181">
    <property type="entry name" value="FBOX"/>
    <property type="match status" value="1"/>
</dbReference>
<reference evidence="3 4" key="1">
    <citation type="submission" date="2014-04" db="EMBL/GenBank/DDBJ databases">
        <authorList>
            <consortium name="DOE Joint Genome Institute"/>
            <person name="Kuo A."/>
            <person name="Kohler A."/>
            <person name="Nagy L.G."/>
            <person name="Floudas D."/>
            <person name="Copeland A."/>
            <person name="Barry K.W."/>
            <person name="Cichocki N."/>
            <person name="Veneault-Fourrey C."/>
            <person name="LaButti K."/>
            <person name="Lindquist E.A."/>
            <person name="Lipzen A."/>
            <person name="Lundell T."/>
            <person name="Morin E."/>
            <person name="Murat C."/>
            <person name="Sun H."/>
            <person name="Tunlid A."/>
            <person name="Henrissat B."/>
            <person name="Grigoriev I.V."/>
            <person name="Hibbett D.S."/>
            <person name="Martin F."/>
            <person name="Nordberg H.P."/>
            <person name="Cantor M.N."/>
            <person name="Hua S.X."/>
        </authorList>
    </citation>
    <scope>NUCLEOTIDE SEQUENCE [LARGE SCALE GENOMIC DNA]</scope>
    <source>
        <strain evidence="3 4">LaAM-08-1</strain>
    </source>
</reference>